<evidence type="ECO:0000256" key="8">
    <source>
        <dbReference type="ARBA" id="ARBA00023315"/>
    </source>
</evidence>
<evidence type="ECO:0000256" key="4">
    <source>
        <dbReference type="ARBA" id="ARBA00022679"/>
    </source>
</evidence>
<evidence type="ECO:0000313" key="11">
    <source>
        <dbReference type="EMBL" id="MBA5727660.1"/>
    </source>
</evidence>
<feature type="transmembrane region" description="Helical" evidence="9">
    <location>
        <begin position="92"/>
        <end position="115"/>
    </location>
</feature>
<keyword evidence="4 9" id="KW-0808">Transferase</keyword>
<keyword evidence="12" id="KW-1185">Reference proteome</keyword>
<dbReference type="PANTHER" id="PTHR38686:SF1">
    <property type="entry name" value="APOLIPOPROTEIN N-ACYLTRANSFERASE"/>
    <property type="match status" value="1"/>
</dbReference>
<evidence type="ECO:0000256" key="7">
    <source>
        <dbReference type="ARBA" id="ARBA00023136"/>
    </source>
</evidence>
<keyword evidence="7 9" id="KW-0472">Membrane</keyword>
<evidence type="ECO:0000256" key="3">
    <source>
        <dbReference type="ARBA" id="ARBA00022475"/>
    </source>
</evidence>
<evidence type="ECO:0000256" key="5">
    <source>
        <dbReference type="ARBA" id="ARBA00022692"/>
    </source>
</evidence>
<comment type="subcellular location">
    <subcellularLocation>
        <location evidence="1 9">Cell membrane</location>
        <topology evidence="1 9">Multi-pass membrane protein</topology>
    </subcellularLocation>
</comment>
<dbReference type="Proteomes" id="UP000765338">
    <property type="component" value="Unassembled WGS sequence"/>
</dbReference>
<dbReference type="Gene3D" id="3.60.110.10">
    <property type="entry name" value="Carbon-nitrogen hydrolase"/>
    <property type="match status" value="1"/>
</dbReference>
<evidence type="ECO:0000256" key="9">
    <source>
        <dbReference type="HAMAP-Rule" id="MF_01148"/>
    </source>
</evidence>
<evidence type="ECO:0000256" key="6">
    <source>
        <dbReference type="ARBA" id="ARBA00022989"/>
    </source>
</evidence>
<evidence type="ECO:0000313" key="12">
    <source>
        <dbReference type="Proteomes" id="UP000765338"/>
    </source>
</evidence>
<protein>
    <recommendedName>
        <fullName evidence="9">Apolipoprotein N-acyltransferase</fullName>
        <shortName evidence="9">ALP N-acyltransferase</shortName>
        <ecNumber evidence="9">2.3.1.269</ecNumber>
    </recommendedName>
</protein>
<organism evidence="11 12">
    <name type="scientific">Bombella mellum</name>
    <dbReference type="NCBI Taxonomy" id="2039288"/>
    <lineage>
        <taxon>Bacteria</taxon>
        <taxon>Pseudomonadati</taxon>
        <taxon>Pseudomonadota</taxon>
        <taxon>Alphaproteobacteria</taxon>
        <taxon>Acetobacterales</taxon>
        <taxon>Acetobacteraceae</taxon>
        <taxon>Bombella</taxon>
    </lineage>
</organism>
<dbReference type="PROSITE" id="PS50263">
    <property type="entry name" value="CN_HYDROLASE"/>
    <property type="match status" value="1"/>
</dbReference>
<dbReference type="RefSeq" id="WP_229707486.1">
    <property type="nucleotide sequence ID" value="NZ_PDLY01000004.1"/>
</dbReference>
<dbReference type="NCBIfam" id="TIGR00546">
    <property type="entry name" value="lnt"/>
    <property type="match status" value="1"/>
</dbReference>
<keyword evidence="3 9" id="KW-1003">Cell membrane</keyword>
<comment type="pathway">
    <text evidence="9">Protein modification; lipoprotein biosynthesis (N-acyl transfer).</text>
</comment>
<keyword evidence="6 9" id="KW-1133">Transmembrane helix</keyword>
<comment type="similarity">
    <text evidence="2 9">Belongs to the CN hydrolase family. Apolipoprotein N-acyltransferase subfamily.</text>
</comment>
<dbReference type="InterPro" id="IPR036526">
    <property type="entry name" value="C-N_Hydrolase_sf"/>
</dbReference>
<feature type="transmembrane region" description="Helical" evidence="9">
    <location>
        <begin position="61"/>
        <end position="80"/>
    </location>
</feature>
<evidence type="ECO:0000256" key="1">
    <source>
        <dbReference type="ARBA" id="ARBA00004651"/>
    </source>
</evidence>
<dbReference type="InterPro" id="IPR004563">
    <property type="entry name" value="Apolipo_AcylTrfase"/>
</dbReference>
<dbReference type="SUPFAM" id="SSF56317">
    <property type="entry name" value="Carbon-nitrogen hydrolase"/>
    <property type="match status" value="1"/>
</dbReference>
<dbReference type="EC" id="2.3.1.269" evidence="9"/>
<evidence type="ECO:0000256" key="2">
    <source>
        <dbReference type="ARBA" id="ARBA00010065"/>
    </source>
</evidence>
<feature type="transmembrane region" description="Helical" evidence="9">
    <location>
        <begin position="166"/>
        <end position="189"/>
    </location>
</feature>
<sequence>MVMKALCISPQHGGWRSAMFMLVLGALTALSLPPFNIVPVMPLALGLFYRAVCVAPSHRRAALWGFLFGMGYHTAGLYWLTNAILTRVHDFWWVVPFAAPGVALLIAPLLIVPAVLCRLVPVGWPRVLLFAGTWTLADMARVFYFSGFPWNPLGSSLEVIGGLGDWLIQPASLIGVDGLTLVLVLASLALWQGWRAVMSVGLCGIIWCGWGAWRVSHEDVLAGHVNPAVVIVQGNVRETEVLERDSAVAQFNAYLKLTEQGVRQARQQMPERPAVVVWPESAFPGLLEEDGWARQAIASSASGAPVLLGSDRRAEGADRWYNSLMALAPDGHIEAIYDKSRLVPFGEYDPWILPFHLLPAEVVPGPGLKTWDLPQIGRVGPMVCYEIVFSGSVVAPGHRPDWLLTISNDAWYGNSAGPRQHLATGRMRAVEEGLPVVFANNRGVSAIYDAYGREVGRTGWGQEQVLVRPLPGPGKATLFATLGRWVPCLLSLFVVVLSVLPRWTGCRRRRLFRSRSR</sequence>
<dbReference type="CDD" id="cd07571">
    <property type="entry name" value="ALP_N-acyl_transferase"/>
    <property type="match status" value="1"/>
</dbReference>
<reference evidence="11 12" key="1">
    <citation type="submission" date="2017-10" db="EMBL/GenBank/DDBJ databases">
        <authorList>
            <person name="Jakob F."/>
        </authorList>
    </citation>
    <scope>NUCLEOTIDE SEQUENCE [LARGE SCALE GENOMIC DNA]</scope>
    <source>
        <strain evidence="11 12">TMW 2.1889</strain>
    </source>
</reference>
<keyword evidence="5 9" id="KW-0812">Transmembrane</keyword>
<comment type="function">
    <text evidence="9">Catalyzes the phospholipid dependent N-acylation of the N-terminal cysteine of apolipoprotein, the last step in lipoprotein maturation.</text>
</comment>
<evidence type="ECO:0000259" key="10">
    <source>
        <dbReference type="PROSITE" id="PS50263"/>
    </source>
</evidence>
<dbReference type="Pfam" id="PF20154">
    <property type="entry name" value="LNT_N"/>
    <property type="match status" value="1"/>
</dbReference>
<gene>
    <name evidence="9 11" type="primary">lnt</name>
    <name evidence="11" type="ORF">CPA56_06665</name>
</gene>
<feature type="transmembrane region" description="Helical" evidence="9">
    <location>
        <begin position="196"/>
        <end position="213"/>
    </location>
</feature>
<name>A0ABR5ZTR0_9PROT</name>
<accession>A0ABR5ZTR0</accession>
<dbReference type="InterPro" id="IPR045378">
    <property type="entry name" value="LNT_N"/>
</dbReference>
<feature type="transmembrane region" description="Helical" evidence="9">
    <location>
        <begin position="127"/>
        <end position="146"/>
    </location>
</feature>
<feature type="transmembrane region" description="Helical" evidence="9">
    <location>
        <begin position="20"/>
        <end position="49"/>
    </location>
</feature>
<dbReference type="InterPro" id="IPR003010">
    <property type="entry name" value="C-N_Hydrolase"/>
</dbReference>
<keyword evidence="8 9" id="KW-0012">Acyltransferase</keyword>
<proteinExistence type="inferred from homology"/>
<feature type="domain" description="CN hydrolase" evidence="10">
    <location>
        <begin position="232"/>
        <end position="472"/>
    </location>
</feature>
<comment type="caution">
    <text evidence="11">The sequence shown here is derived from an EMBL/GenBank/DDBJ whole genome shotgun (WGS) entry which is preliminary data.</text>
</comment>
<feature type="transmembrane region" description="Helical" evidence="9">
    <location>
        <begin position="478"/>
        <end position="500"/>
    </location>
</feature>
<dbReference type="EMBL" id="PDLY01000004">
    <property type="protein sequence ID" value="MBA5727660.1"/>
    <property type="molecule type" value="Genomic_DNA"/>
</dbReference>
<comment type="catalytic activity">
    <reaction evidence="9">
        <text>N-terminal S-1,2-diacyl-sn-glyceryl-L-cysteinyl-[lipoprotein] + a glycerophospholipid = N-acyl-S-1,2-diacyl-sn-glyceryl-L-cysteinyl-[lipoprotein] + a 2-acyl-sn-glycero-3-phospholipid + H(+)</text>
        <dbReference type="Rhea" id="RHEA:48228"/>
        <dbReference type="Rhea" id="RHEA-COMP:14681"/>
        <dbReference type="Rhea" id="RHEA-COMP:14684"/>
        <dbReference type="ChEBI" id="CHEBI:15378"/>
        <dbReference type="ChEBI" id="CHEBI:136912"/>
        <dbReference type="ChEBI" id="CHEBI:140656"/>
        <dbReference type="ChEBI" id="CHEBI:140657"/>
        <dbReference type="ChEBI" id="CHEBI:140660"/>
        <dbReference type="EC" id="2.3.1.269"/>
    </reaction>
</comment>
<dbReference type="HAMAP" id="MF_01148">
    <property type="entry name" value="Lnt"/>
    <property type="match status" value="1"/>
</dbReference>
<dbReference type="Pfam" id="PF00795">
    <property type="entry name" value="CN_hydrolase"/>
    <property type="match status" value="1"/>
</dbReference>
<dbReference type="PANTHER" id="PTHR38686">
    <property type="entry name" value="APOLIPOPROTEIN N-ACYLTRANSFERASE"/>
    <property type="match status" value="1"/>
</dbReference>